<reference evidence="10 11" key="1">
    <citation type="submission" date="2023-07" db="EMBL/GenBank/DDBJ databases">
        <title>Genomic Encyclopedia of Type Strains, Phase IV (KMG-IV): sequencing the most valuable type-strain genomes for metagenomic binning, comparative biology and taxonomic classification.</title>
        <authorList>
            <person name="Goeker M."/>
        </authorList>
    </citation>
    <scope>NUCLEOTIDE SEQUENCE [LARGE SCALE GENOMIC DNA]</scope>
    <source>
        <strain evidence="10 11">DSM 102814</strain>
    </source>
</reference>
<dbReference type="EC" id="3.4.24.84" evidence="10"/>
<evidence type="ECO:0000256" key="1">
    <source>
        <dbReference type="ARBA" id="ARBA00022670"/>
    </source>
</evidence>
<organism evidence="10 11">
    <name type="scientific">Mesonia maritima</name>
    <dbReference type="NCBI Taxonomy" id="1793873"/>
    <lineage>
        <taxon>Bacteria</taxon>
        <taxon>Pseudomonadati</taxon>
        <taxon>Bacteroidota</taxon>
        <taxon>Flavobacteriia</taxon>
        <taxon>Flavobacteriales</taxon>
        <taxon>Flavobacteriaceae</taxon>
        <taxon>Mesonia</taxon>
    </lineage>
</organism>
<dbReference type="Gene3D" id="3.30.2010.10">
    <property type="entry name" value="Metalloproteases ('zincins'), catalytic domain"/>
    <property type="match status" value="1"/>
</dbReference>
<sequence>MTPETLFYILIGIIILNFIVDQSLDALNAKHYNDKLPAVLDDVYDEEEYERSQAYKKTRYKFGILTSAFSLILTLTFFFLDGFAIVDEFARNISNNPILIALIFFGIIMFGSDILTTPFSYYSTFVIEEKFGFNKTTKKTFILDKLKGWLMGAILGGGILALIIWFYQLTGENFWIFAWILVAVFSLFLNMFYSKLIVPLFNKQTPLEEGSLRNKIEEYANSVGFTLDNIFIIDGSKRSTKANAYFSGFGKEKRITLFDTLVNDLEEDEIVAVLAHEVGHYKKKHIIFNLITSIITTGFTLWLLSLFVGNPLLSEALGVNQPSFHIGLITFGILYTPISEITGLVMNWLSRKFEYQADNYAKNTFNANALISSLKKLSSKSLSNLTPHKAYVFFHYSHPTLLQRIQNLNHNKTNSF</sequence>
<feature type="transmembrane region" description="Helical" evidence="7">
    <location>
        <begin position="62"/>
        <end position="86"/>
    </location>
</feature>
<dbReference type="PANTHER" id="PTHR10120">
    <property type="entry name" value="CAAX PRENYL PROTEASE 1"/>
    <property type="match status" value="1"/>
</dbReference>
<feature type="transmembrane region" description="Helical" evidence="7">
    <location>
        <begin position="6"/>
        <end position="27"/>
    </location>
</feature>
<dbReference type="Pfam" id="PF16491">
    <property type="entry name" value="Peptidase_M48_N"/>
    <property type="match status" value="1"/>
</dbReference>
<comment type="similarity">
    <text evidence="6">Belongs to the peptidase M48 family.</text>
</comment>
<feature type="transmembrane region" description="Helical" evidence="7">
    <location>
        <begin position="98"/>
        <end position="127"/>
    </location>
</feature>
<comment type="cofactor">
    <cofactor evidence="6">
        <name>Zn(2+)</name>
        <dbReference type="ChEBI" id="CHEBI:29105"/>
    </cofactor>
    <text evidence="6">Binds 1 zinc ion per subunit.</text>
</comment>
<keyword evidence="7" id="KW-1133">Transmembrane helix</keyword>
<evidence type="ECO:0000313" key="11">
    <source>
        <dbReference type="Proteomes" id="UP001257659"/>
    </source>
</evidence>
<evidence type="ECO:0000256" key="5">
    <source>
        <dbReference type="ARBA" id="ARBA00023049"/>
    </source>
</evidence>
<evidence type="ECO:0000256" key="6">
    <source>
        <dbReference type="RuleBase" id="RU003983"/>
    </source>
</evidence>
<keyword evidence="7" id="KW-0472">Membrane</keyword>
<dbReference type="InterPro" id="IPR027057">
    <property type="entry name" value="CAXX_Prtase_1"/>
</dbReference>
<evidence type="ECO:0000259" key="8">
    <source>
        <dbReference type="Pfam" id="PF01435"/>
    </source>
</evidence>
<name>A0ABU1K5B7_9FLAO</name>
<feature type="domain" description="Peptidase M48" evidence="8">
    <location>
        <begin position="206"/>
        <end position="410"/>
    </location>
</feature>
<comment type="caution">
    <text evidence="10">The sequence shown here is derived from an EMBL/GenBank/DDBJ whole genome shotgun (WGS) entry which is preliminary data.</text>
</comment>
<gene>
    <name evidence="10" type="ORF">GGR31_001061</name>
</gene>
<keyword evidence="7" id="KW-0812">Transmembrane</keyword>
<dbReference type="InterPro" id="IPR001915">
    <property type="entry name" value="Peptidase_M48"/>
</dbReference>
<feature type="transmembrane region" description="Helical" evidence="7">
    <location>
        <begin position="286"/>
        <end position="308"/>
    </location>
</feature>
<dbReference type="Proteomes" id="UP001257659">
    <property type="component" value="Unassembled WGS sequence"/>
</dbReference>
<proteinExistence type="inferred from homology"/>
<feature type="transmembrane region" description="Helical" evidence="7">
    <location>
        <begin position="148"/>
        <end position="168"/>
    </location>
</feature>
<evidence type="ECO:0000259" key="9">
    <source>
        <dbReference type="Pfam" id="PF16491"/>
    </source>
</evidence>
<feature type="transmembrane region" description="Helical" evidence="7">
    <location>
        <begin position="174"/>
        <end position="193"/>
    </location>
</feature>
<dbReference type="InterPro" id="IPR032456">
    <property type="entry name" value="Peptidase_M48_N"/>
</dbReference>
<keyword evidence="1 6" id="KW-0645">Protease</keyword>
<feature type="transmembrane region" description="Helical" evidence="7">
    <location>
        <begin position="328"/>
        <end position="349"/>
    </location>
</feature>
<evidence type="ECO:0000313" key="10">
    <source>
        <dbReference type="EMBL" id="MDR6300430.1"/>
    </source>
</evidence>
<keyword evidence="11" id="KW-1185">Reference proteome</keyword>
<accession>A0ABU1K5B7</accession>
<dbReference type="GO" id="GO:0016787">
    <property type="term" value="F:hydrolase activity"/>
    <property type="evidence" value="ECO:0007669"/>
    <property type="project" value="UniProtKB-KW"/>
</dbReference>
<evidence type="ECO:0000256" key="2">
    <source>
        <dbReference type="ARBA" id="ARBA00022723"/>
    </source>
</evidence>
<dbReference type="CDD" id="cd07343">
    <property type="entry name" value="M48A_Zmpste24p_like"/>
    <property type="match status" value="1"/>
</dbReference>
<evidence type="ECO:0000256" key="4">
    <source>
        <dbReference type="ARBA" id="ARBA00022833"/>
    </source>
</evidence>
<evidence type="ECO:0000256" key="3">
    <source>
        <dbReference type="ARBA" id="ARBA00022801"/>
    </source>
</evidence>
<keyword evidence="4 6" id="KW-0862">Zinc</keyword>
<dbReference type="EMBL" id="JAVDQA010000002">
    <property type="protein sequence ID" value="MDR6300430.1"/>
    <property type="molecule type" value="Genomic_DNA"/>
</dbReference>
<keyword evidence="5 6" id="KW-0482">Metalloprotease</keyword>
<dbReference type="Pfam" id="PF01435">
    <property type="entry name" value="Peptidase_M48"/>
    <property type="match status" value="1"/>
</dbReference>
<evidence type="ECO:0000256" key="7">
    <source>
        <dbReference type="SAM" id="Phobius"/>
    </source>
</evidence>
<dbReference type="RefSeq" id="WP_309727340.1">
    <property type="nucleotide sequence ID" value="NZ_JAVDQA010000002.1"/>
</dbReference>
<feature type="domain" description="CAAX prenyl protease 1 N-terminal" evidence="9">
    <location>
        <begin position="30"/>
        <end position="203"/>
    </location>
</feature>
<keyword evidence="2" id="KW-0479">Metal-binding</keyword>
<protein>
    <submittedName>
        <fullName evidence="10">STE24 endopeptidase</fullName>
        <ecNumber evidence="10">3.4.24.84</ecNumber>
    </submittedName>
</protein>
<keyword evidence="3 6" id="KW-0378">Hydrolase</keyword>